<evidence type="ECO:0000256" key="1">
    <source>
        <dbReference type="SAM" id="SignalP"/>
    </source>
</evidence>
<protein>
    <recommendedName>
        <fullName evidence="4">Lipoprotein</fullName>
    </recommendedName>
</protein>
<comment type="caution">
    <text evidence="2">The sequence shown here is derived from an EMBL/GenBank/DDBJ whole genome shotgun (WGS) entry which is preliminary data.</text>
</comment>
<reference evidence="3" key="1">
    <citation type="submission" date="2016-06" db="EMBL/GenBank/DDBJ databases">
        <authorList>
            <person name="Radolfova-Krizova L."/>
            <person name="Nemec A."/>
        </authorList>
    </citation>
    <scope>NUCLEOTIDE SEQUENCE [LARGE SCALE GENOMIC DNA]</scope>
    <source>
        <strain evidence="3">ANC 4275</strain>
    </source>
</reference>
<evidence type="ECO:0008006" key="4">
    <source>
        <dbReference type="Google" id="ProtNLM"/>
    </source>
</evidence>
<dbReference type="PROSITE" id="PS51257">
    <property type="entry name" value="PROKAR_LIPOPROTEIN"/>
    <property type="match status" value="1"/>
</dbReference>
<gene>
    <name evidence="2" type="ORF">A9J31_05230</name>
</gene>
<dbReference type="RefSeq" id="WP_067764607.1">
    <property type="nucleotide sequence ID" value="NZ_LZDS01000025.1"/>
</dbReference>
<accession>A0A1A7R991</accession>
<evidence type="ECO:0000313" key="2">
    <source>
        <dbReference type="EMBL" id="OBX28476.1"/>
    </source>
</evidence>
<dbReference type="EMBL" id="LZDS01000025">
    <property type="protein sequence ID" value="OBX28476.1"/>
    <property type="molecule type" value="Genomic_DNA"/>
</dbReference>
<dbReference type="Proteomes" id="UP000185753">
    <property type="component" value="Unassembled WGS sequence"/>
</dbReference>
<dbReference type="AlphaFoldDB" id="A0A1A7R991"/>
<feature type="chain" id="PRO_5008360688" description="Lipoprotein" evidence="1">
    <location>
        <begin position="25"/>
        <end position="118"/>
    </location>
</feature>
<evidence type="ECO:0000313" key="3">
    <source>
        <dbReference type="Proteomes" id="UP000185753"/>
    </source>
</evidence>
<keyword evidence="3" id="KW-1185">Reference proteome</keyword>
<keyword evidence="1" id="KW-0732">Signal</keyword>
<sequence>MKKLLVAALAVSTVAFTGCSIRMADMTVASTKNYNLNSNQFVKGQRVTGEDKVPVVLFPLGIPNFKTAIDRAIEKDRCAVALSDVVITQLNQAFLVGQIGYRVEGTQVIDRSQPECNK</sequence>
<name>A0A1A7R991_9GAMM</name>
<organism evidence="2 3">
    <name type="scientific">Acinetobacter gandensis</name>
    <dbReference type="NCBI Taxonomy" id="1443941"/>
    <lineage>
        <taxon>Bacteria</taxon>
        <taxon>Pseudomonadati</taxon>
        <taxon>Pseudomonadota</taxon>
        <taxon>Gammaproteobacteria</taxon>
        <taxon>Moraxellales</taxon>
        <taxon>Moraxellaceae</taxon>
        <taxon>Acinetobacter</taxon>
    </lineage>
</organism>
<proteinExistence type="predicted"/>
<feature type="signal peptide" evidence="1">
    <location>
        <begin position="1"/>
        <end position="24"/>
    </location>
</feature>
<dbReference type="OrthoDB" id="5405846at2"/>